<name>A0A2G9GNQ4_9LAMI</name>
<sequence length="60" mass="6916">MNRKLNSFPCSYIPIFGCILPFIFGEDHEIPSEEKENDVGTVWNLAAQKHFRQIQHVRGG</sequence>
<gene>
    <name evidence="1" type="ORF">CDL12_20497</name>
</gene>
<dbReference type="Proteomes" id="UP000231279">
    <property type="component" value="Unassembled WGS sequence"/>
</dbReference>
<evidence type="ECO:0000313" key="2">
    <source>
        <dbReference type="Proteomes" id="UP000231279"/>
    </source>
</evidence>
<dbReference type="OrthoDB" id="1718950at2759"/>
<proteinExistence type="predicted"/>
<reference evidence="2" key="1">
    <citation type="journal article" date="2018" name="Gigascience">
        <title>Genome assembly of the Pink Ipe (Handroanthus impetiginosus, Bignoniaceae), a highly valued, ecologically keystone Neotropical timber forest tree.</title>
        <authorList>
            <person name="Silva-Junior O.B."/>
            <person name="Grattapaglia D."/>
            <person name="Novaes E."/>
            <person name="Collevatti R.G."/>
        </authorList>
    </citation>
    <scope>NUCLEOTIDE SEQUENCE [LARGE SCALE GENOMIC DNA]</scope>
    <source>
        <strain evidence="2">cv. UFG-1</strain>
    </source>
</reference>
<comment type="caution">
    <text evidence="1">The sequence shown here is derived from an EMBL/GenBank/DDBJ whole genome shotgun (WGS) entry which is preliminary data.</text>
</comment>
<organism evidence="1 2">
    <name type="scientific">Handroanthus impetiginosus</name>
    <dbReference type="NCBI Taxonomy" id="429701"/>
    <lineage>
        <taxon>Eukaryota</taxon>
        <taxon>Viridiplantae</taxon>
        <taxon>Streptophyta</taxon>
        <taxon>Embryophyta</taxon>
        <taxon>Tracheophyta</taxon>
        <taxon>Spermatophyta</taxon>
        <taxon>Magnoliopsida</taxon>
        <taxon>eudicotyledons</taxon>
        <taxon>Gunneridae</taxon>
        <taxon>Pentapetalae</taxon>
        <taxon>asterids</taxon>
        <taxon>lamiids</taxon>
        <taxon>Lamiales</taxon>
        <taxon>Bignoniaceae</taxon>
        <taxon>Crescentiina</taxon>
        <taxon>Tabebuia alliance</taxon>
        <taxon>Handroanthus</taxon>
    </lineage>
</organism>
<dbReference type="EMBL" id="NKXS01004271">
    <property type="protein sequence ID" value="PIN06937.1"/>
    <property type="molecule type" value="Genomic_DNA"/>
</dbReference>
<protein>
    <submittedName>
        <fullName evidence="1">Uncharacterized protein</fullName>
    </submittedName>
</protein>
<keyword evidence="2" id="KW-1185">Reference proteome</keyword>
<accession>A0A2G9GNQ4</accession>
<dbReference type="AlphaFoldDB" id="A0A2G9GNQ4"/>
<evidence type="ECO:0000313" key="1">
    <source>
        <dbReference type="EMBL" id="PIN06937.1"/>
    </source>
</evidence>